<dbReference type="EMBL" id="FUXL01000006">
    <property type="protein sequence ID" value="SKA12097.1"/>
    <property type="molecule type" value="Genomic_DNA"/>
</dbReference>
<keyword evidence="5" id="KW-1185">Reference proteome</keyword>
<dbReference type="Pfam" id="PF00072">
    <property type="entry name" value="Response_reg"/>
    <property type="match status" value="1"/>
</dbReference>
<feature type="modified residue" description="4-aspartylphosphate" evidence="2">
    <location>
        <position position="80"/>
    </location>
</feature>
<dbReference type="AlphaFoldDB" id="A0A1T4R864"/>
<dbReference type="Proteomes" id="UP000190135">
    <property type="component" value="Unassembled WGS sequence"/>
</dbReference>
<organism evidence="4 5">
    <name type="scientific">Consotaella salsifontis</name>
    <dbReference type="NCBI Taxonomy" id="1365950"/>
    <lineage>
        <taxon>Bacteria</taxon>
        <taxon>Pseudomonadati</taxon>
        <taxon>Pseudomonadota</taxon>
        <taxon>Alphaproteobacteria</taxon>
        <taxon>Hyphomicrobiales</taxon>
        <taxon>Aurantimonadaceae</taxon>
        <taxon>Consotaella</taxon>
    </lineage>
</organism>
<dbReference type="InterPro" id="IPR001789">
    <property type="entry name" value="Sig_transdc_resp-reg_receiver"/>
</dbReference>
<dbReference type="SMART" id="SM00448">
    <property type="entry name" value="REC"/>
    <property type="match status" value="1"/>
</dbReference>
<dbReference type="OrthoDB" id="9782655at2"/>
<protein>
    <submittedName>
        <fullName evidence="4">Response regulator receiver domain-containing protein</fullName>
    </submittedName>
</protein>
<dbReference type="Gene3D" id="3.40.50.2300">
    <property type="match status" value="1"/>
</dbReference>
<dbReference type="PANTHER" id="PTHR44591:SF25">
    <property type="entry name" value="CHEMOTAXIS TWO-COMPONENT RESPONSE REGULATOR"/>
    <property type="match status" value="1"/>
</dbReference>
<dbReference type="InterPro" id="IPR011006">
    <property type="entry name" value="CheY-like_superfamily"/>
</dbReference>
<sequence>MSLPIAPIFGRAGRQQSVSNMALIDQPGRPVVLVIDDDGAVRGSLQFSLELEGFETAVYADADEFFTGGAVPAMACVVVDYILPGLNGLELVERLRAEGSACPAILITSQPKASVRRKAAQLDVTIIEKPLLGNALVEEIKRSLETLSDRLVPVKALGSKA</sequence>
<dbReference type="PROSITE" id="PS50110">
    <property type="entry name" value="RESPONSE_REGULATORY"/>
    <property type="match status" value="1"/>
</dbReference>
<evidence type="ECO:0000256" key="2">
    <source>
        <dbReference type="PROSITE-ProRule" id="PRU00169"/>
    </source>
</evidence>
<dbReference type="STRING" id="1365950.SAMN05428963_106100"/>
<feature type="domain" description="Response regulatory" evidence="3">
    <location>
        <begin position="31"/>
        <end position="144"/>
    </location>
</feature>
<dbReference type="PANTHER" id="PTHR44591">
    <property type="entry name" value="STRESS RESPONSE REGULATOR PROTEIN 1"/>
    <property type="match status" value="1"/>
</dbReference>
<gene>
    <name evidence="4" type="ORF">SAMN05428963_106100</name>
</gene>
<dbReference type="SUPFAM" id="SSF52172">
    <property type="entry name" value="CheY-like"/>
    <property type="match status" value="1"/>
</dbReference>
<reference evidence="4 5" key="1">
    <citation type="submission" date="2017-02" db="EMBL/GenBank/DDBJ databases">
        <authorList>
            <person name="Peterson S.W."/>
        </authorList>
    </citation>
    <scope>NUCLEOTIDE SEQUENCE [LARGE SCALE GENOMIC DNA]</scope>
    <source>
        <strain evidence="4 5">USBA 369</strain>
    </source>
</reference>
<name>A0A1T4R864_9HYPH</name>
<proteinExistence type="predicted"/>
<evidence type="ECO:0000313" key="4">
    <source>
        <dbReference type="EMBL" id="SKA12097.1"/>
    </source>
</evidence>
<keyword evidence="1 2" id="KW-0597">Phosphoprotein</keyword>
<accession>A0A1T4R864</accession>
<dbReference type="InterPro" id="IPR050595">
    <property type="entry name" value="Bact_response_regulator"/>
</dbReference>
<evidence type="ECO:0000256" key="1">
    <source>
        <dbReference type="ARBA" id="ARBA00022553"/>
    </source>
</evidence>
<evidence type="ECO:0000313" key="5">
    <source>
        <dbReference type="Proteomes" id="UP000190135"/>
    </source>
</evidence>
<evidence type="ECO:0000259" key="3">
    <source>
        <dbReference type="PROSITE" id="PS50110"/>
    </source>
</evidence>
<dbReference type="GO" id="GO:0000160">
    <property type="term" value="P:phosphorelay signal transduction system"/>
    <property type="evidence" value="ECO:0007669"/>
    <property type="project" value="InterPro"/>
</dbReference>